<evidence type="ECO:0000313" key="3">
    <source>
        <dbReference type="EMBL" id="SHM31784.1"/>
    </source>
</evidence>
<reference evidence="3 4" key="1">
    <citation type="submission" date="2016-11" db="EMBL/GenBank/DDBJ databases">
        <authorList>
            <person name="Jaros S."/>
            <person name="Januszkiewicz K."/>
            <person name="Wedrychowicz H."/>
        </authorList>
    </citation>
    <scope>NUCLEOTIDE SEQUENCE [LARGE SCALE GENOMIC DNA]</scope>
    <source>
        <strain evidence="3 4">DSM 15930</strain>
    </source>
</reference>
<evidence type="ECO:0000313" key="4">
    <source>
        <dbReference type="Proteomes" id="UP000184038"/>
    </source>
</evidence>
<dbReference type="AlphaFoldDB" id="A0A1M7HTH9"/>
<dbReference type="GO" id="GO:0034039">
    <property type="term" value="F:8-oxo-7,8-dihydroguanine DNA N-glycosylase activity"/>
    <property type="evidence" value="ECO:0007669"/>
    <property type="project" value="TreeGrafter"/>
</dbReference>
<dbReference type="GO" id="GO:0003906">
    <property type="term" value="F:DNA-(apurinic or apyrimidinic site) endonuclease activity"/>
    <property type="evidence" value="ECO:0007669"/>
    <property type="project" value="InterPro"/>
</dbReference>
<evidence type="ECO:0000256" key="1">
    <source>
        <dbReference type="ARBA" id="ARBA00009409"/>
    </source>
</evidence>
<name>A0A1M7HTH9_9FIRM</name>
<dbReference type="Gene3D" id="1.10.8.50">
    <property type="match status" value="1"/>
</dbReference>
<gene>
    <name evidence="3" type="ORF">SAMN02746066_01563</name>
</gene>
<dbReference type="GO" id="GO:0006284">
    <property type="term" value="P:base-excision repair"/>
    <property type="evidence" value="ECO:0007669"/>
    <property type="project" value="InterPro"/>
</dbReference>
<proteinExistence type="inferred from homology"/>
<accession>A0A1M7HTH9</accession>
<dbReference type="Proteomes" id="UP000184038">
    <property type="component" value="Unassembled WGS sequence"/>
</dbReference>
<dbReference type="STRING" id="1120996.SAMN02746066_01563"/>
<dbReference type="InterPro" id="IPR015886">
    <property type="entry name" value="H2TH_FPG"/>
</dbReference>
<dbReference type="PANTHER" id="PTHR22993">
    <property type="entry name" value="FORMAMIDOPYRIMIDINE-DNA GLYCOSYLASE"/>
    <property type="match status" value="1"/>
</dbReference>
<evidence type="ECO:0000259" key="2">
    <source>
        <dbReference type="SMART" id="SM01232"/>
    </source>
</evidence>
<dbReference type="EMBL" id="FRCP01000008">
    <property type="protein sequence ID" value="SHM31784.1"/>
    <property type="molecule type" value="Genomic_DNA"/>
</dbReference>
<dbReference type="SUPFAM" id="SSF81624">
    <property type="entry name" value="N-terminal domain of MutM-like DNA repair proteins"/>
    <property type="match status" value="1"/>
</dbReference>
<dbReference type="RefSeq" id="WP_073285586.1">
    <property type="nucleotide sequence ID" value="NZ_FRCP01000008.1"/>
</dbReference>
<dbReference type="OrthoDB" id="9800855at2"/>
<dbReference type="GO" id="GO:0003684">
    <property type="term" value="F:damaged DNA binding"/>
    <property type="evidence" value="ECO:0007669"/>
    <property type="project" value="InterPro"/>
</dbReference>
<dbReference type="PANTHER" id="PTHR22993:SF9">
    <property type="entry name" value="FORMAMIDOPYRIMIDINE-DNA GLYCOSYLASE"/>
    <property type="match status" value="1"/>
</dbReference>
<protein>
    <submittedName>
        <fullName evidence="3">Formamidopyrimidine-DNA glycosylase</fullName>
    </submittedName>
</protein>
<comment type="similarity">
    <text evidence="1">Belongs to the FPG family.</text>
</comment>
<dbReference type="InterPro" id="IPR035937">
    <property type="entry name" value="FPG_N"/>
</dbReference>
<dbReference type="SUPFAM" id="SSF46946">
    <property type="entry name" value="S13-like H2TH domain"/>
    <property type="match status" value="1"/>
</dbReference>
<organism evidence="3 4">
    <name type="scientific">Anaerosporobacter mobilis DSM 15930</name>
    <dbReference type="NCBI Taxonomy" id="1120996"/>
    <lineage>
        <taxon>Bacteria</taxon>
        <taxon>Bacillati</taxon>
        <taxon>Bacillota</taxon>
        <taxon>Clostridia</taxon>
        <taxon>Lachnospirales</taxon>
        <taxon>Lachnospiraceae</taxon>
        <taxon>Anaerosporobacter</taxon>
    </lineage>
</organism>
<feature type="domain" description="Formamidopyrimidine-DNA glycosylase H2TH DNA-binding" evidence="2">
    <location>
        <begin position="138"/>
        <end position="229"/>
    </location>
</feature>
<keyword evidence="4" id="KW-1185">Reference proteome</keyword>
<sequence length="275" mass="31478">MLELSESYNIAKQMRDILKDKIVSEVVVLQSPHKFTWIWGEKDSFEELLEGKQVTGANSYGGIIELELEDVRVTFADGAYPRYYDNPKKFPKKSQLLILFDDDTSVGVSVQMYGFIGIFKEGTCKEGYYFGSKAKVSPLSDAFTYEYFKQVYEQSKGKKVSAKAFLGTEQRFPGIGNGTLQDILYQAGLHPRCDMESLSEEEFHRLYTCTYDIVRQMCEEGGRDIEKDLLGNQGGYQTWLSKKTVWTPCTKCGYELRKGSYLGGTIYYCEHCQRE</sequence>
<dbReference type="GO" id="GO:0008270">
    <property type="term" value="F:zinc ion binding"/>
    <property type="evidence" value="ECO:0007669"/>
    <property type="project" value="InterPro"/>
</dbReference>
<dbReference type="SMART" id="SM01232">
    <property type="entry name" value="H2TH"/>
    <property type="match status" value="1"/>
</dbReference>
<dbReference type="InterPro" id="IPR010979">
    <property type="entry name" value="Ribosomal_uS13-like_H2TH"/>
</dbReference>